<keyword evidence="3" id="KW-0472">Membrane</keyword>
<name>A0A9D1TRE6_9FIRM</name>
<proteinExistence type="inferred from homology"/>
<dbReference type="PANTHER" id="PTHR42715">
    <property type="entry name" value="BETA-GLUCOSIDASE"/>
    <property type="match status" value="1"/>
</dbReference>
<dbReference type="Proteomes" id="UP000823990">
    <property type="component" value="Unassembled WGS sequence"/>
</dbReference>
<dbReference type="GO" id="GO:0005975">
    <property type="term" value="P:carbohydrate metabolic process"/>
    <property type="evidence" value="ECO:0007669"/>
    <property type="project" value="InterPro"/>
</dbReference>
<dbReference type="InterPro" id="IPR036962">
    <property type="entry name" value="Glyco_hydro_3_N_sf"/>
</dbReference>
<gene>
    <name evidence="5" type="ORF">H9892_05050</name>
</gene>
<dbReference type="EMBL" id="DXHS01000078">
    <property type="protein sequence ID" value="HIW02688.1"/>
    <property type="molecule type" value="Genomic_DNA"/>
</dbReference>
<comment type="caution">
    <text evidence="5">The sequence shown here is derived from an EMBL/GenBank/DDBJ whole genome shotgun (WGS) entry which is preliminary data.</text>
</comment>
<dbReference type="Gene3D" id="3.40.50.1700">
    <property type="entry name" value="Glycoside hydrolase family 3 C-terminal domain"/>
    <property type="match status" value="1"/>
</dbReference>
<dbReference type="InterPro" id="IPR050288">
    <property type="entry name" value="Cellulose_deg_GH3"/>
</dbReference>
<keyword evidence="3" id="KW-1133">Transmembrane helix</keyword>
<dbReference type="PRINTS" id="PR00133">
    <property type="entry name" value="GLHYDRLASE3"/>
</dbReference>
<dbReference type="Pfam" id="PF01915">
    <property type="entry name" value="Glyco_hydro_3_C"/>
    <property type="match status" value="1"/>
</dbReference>
<evidence type="ECO:0000259" key="4">
    <source>
        <dbReference type="SMART" id="SM01217"/>
    </source>
</evidence>
<sequence length="992" mass="107662">MAKTVNRKKHIIKWSIIMAVIAAVVIAVNCVAMSPTFYGIITMAFGGARYETTGGGDVDAEYYTSAYDSHDAAIAGTEATIIPEAVTEGVVLLENDDDLLPLAASAGSKAKISLFGYDSINIVVGGTGSGQSVGKVDMKSALESDNFEVNPDVWNASAENADDYSRGAVDVVYNTADFHLDEFPSSIYAGAESSYASYDTAVYMIGRAGGEAFDLPREMNEWEGDAGRHYLELTSEEESLLSYICGKFDKVVVIINTAGNMFETGRIETILDNAARGNTDFESATMFVAGMGSTGANGLGDVLSGAVSPSGRMTDTWLRDITADPSYVNSGDFRYSDLDNVSYVEYEEGIYVGYRYYETMDAIKNDGGAWYDSAVAYPFGYGLSYTTFTQTMSDITADDEAETISFDVTVTNTGESAGKEVVQIYSAPPYSAGGTEKAEKVLLDFAKTDTLDGGASATIKFTIPVEELASYDYKTEKAYVLDAGEYTISAGKNAHEDFDAKTVELDKKVYSGENKRASDSVAATNRFDDMNEYMEKATEPLTRADGFAGGVSAPESGRKLPVYESEYCDMPLSEMLVSKSPEADYTYDASVWSGSDMTFGEDGELELIQLRGKAYDDPMWDDLLDQVTEREAQLLIGTGGYKTQKVDSISKPATKDPDGPAGFTSFMDASIKGSSIPAATLIACTWNKDIAERLGEAIGEEGLAGGYSGWYAPATNMHRYALGGRNFEYYSEDPVLAGHMTTYVVQGAASRGVYSYIKHFALNEQETNRKTNNNVATWADEQAIREIYLKPFEMCVKNARMELKYLEESTDAEGNTTYTKATKEMRACTAVMSSYNRIGALWAGARYGLMTLTLRDEWGFEGMVITDYFSTEPQNMTQMLRTGNDLALTTIAANVPMATAEDKAVARNAVHNILYTVVNSNAMNGYSFGVRQVELMPVWAILMITISAVIGAAWLAWAVILVLDATGKTHIVYIMADGPADKKKDADGHGDN</sequence>
<dbReference type="AlphaFoldDB" id="A0A9D1TRE6"/>
<reference evidence="5" key="2">
    <citation type="submission" date="2021-04" db="EMBL/GenBank/DDBJ databases">
        <authorList>
            <person name="Gilroy R."/>
        </authorList>
    </citation>
    <scope>NUCLEOTIDE SEQUENCE</scope>
    <source>
        <strain evidence="5">12435</strain>
    </source>
</reference>
<evidence type="ECO:0000313" key="5">
    <source>
        <dbReference type="EMBL" id="HIW02688.1"/>
    </source>
</evidence>
<keyword evidence="3" id="KW-0812">Transmembrane</keyword>
<dbReference type="InterPro" id="IPR001764">
    <property type="entry name" value="Glyco_hydro_3_N"/>
</dbReference>
<evidence type="ECO:0000256" key="1">
    <source>
        <dbReference type="ARBA" id="ARBA00005336"/>
    </source>
</evidence>
<feature type="transmembrane region" description="Helical" evidence="3">
    <location>
        <begin position="12"/>
        <end position="34"/>
    </location>
</feature>
<dbReference type="Pfam" id="PF00933">
    <property type="entry name" value="Glyco_hydro_3"/>
    <property type="match status" value="1"/>
</dbReference>
<evidence type="ECO:0000256" key="3">
    <source>
        <dbReference type="SAM" id="Phobius"/>
    </source>
</evidence>
<dbReference type="Gene3D" id="2.60.40.10">
    <property type="entry name" value="Immunoglobulins"/>
    <property type="match status" value="1"/>
</dbReference>
<dbReference type="Gene3D" id="3.20.20.300">
    <property type="entry name" value="Glycoside hydrolase, family 3, N-terminal domain"/>
    <property type="match status" value="1"/>
</dbReference>
<dbReference type="PANTHER" id="PTHR42715:SF10">
    <property type="entry name" value="BETA-GLUCOSIDASE"/>
    <property type="match status" value="1"/>
</dbReference>
<dbReference type="Pfam" id="PF14310">
    <property type="entry name" value="Fn3-like"/>
    <property type="match status" value="1"/>
</dbReference>
<feature type="domain" description="Fibronectin type III-like" evidence="4">
    <location>
        <begin position="420"/>
        <end position="494"/>
    </location>
</feature>
<dbReference type="SMART" id="SM01217">
    <property type="entry name" value="Fn3_like"/>
    <property type="match status" value="1"/>
</dbReference>
<accession>A0A9D1TRE6</accession>
<dbReference type="SUPFAM" id="SSF51445">
    <property type="entry name" value="(Trans)glycosidases"/>
    <property type="match status" value="1"/>
</dbReference>
<dbReference type="GO" id="GO:0004553">
    <property type="term" value="F:hydrolase activity, hydrolyzing O-glycosyl compounds"/>
    <property type="evidence" value="ECO:0007669"/>
    <property type="project" value="InterPro"/>
</dbReference>
<protein>
    <submittedName>
        <fullName evidence="5">Glycoside hydrolase family 3 C-terminal domain-containing protein</fullName>
    </submittedName>
</protein>
<dbReference type="InterPro" id="IPR036881">
    <property type="entry name" value="Glyco_hydro_3_C_sf"/>
</dbReference>
<evidence type="ECO:0000313" key="6">
    <source>
        <dbReference type="Proteomes" id="UP000823990"/>
    </source>
</evidence>
<feature type="transmembrane region" description="Helical" evidence="3">
    <location>
        <begin position="938"/>
        <end position="963"/>
    </location>
</feature>
<reference evidence="5" key="1">
    <citation type="journal article" date="2021" name="PeerJ">
        <title>Extensive microbial diversity within the chicken gut microbiome revealed by metagenomics and culture.</title>
        <authorList>
            <person name="Gilroy R."/>
            <person name="Ravi A."/>
            <person name="Getino M."/>
            <person name="Pursley I."/>
            <person name="Horton D.L."/>
            <person name="Alikhan N.F."/>
            <person name="Baker D."/>
            <person name="Gharbi K."/>
            <person name="Hall N."/>
            <person name="Watson M."/>
            <person name="Adriaenssens E.M."/>
            <person name="Foster-Nyarko E."/>
            <person name="Jarju S."/>
            <person name="Secka A."/>
            <person name="Antonio M."/>
            <person name="Oren A."/>
            <person name="Chaudhuri R.R."/>
            <person name="La Ragione R."/>
            <person name="Hildebrand F."/>
            <person name="Pallen M.J."/>
        </authorList>
    </citation>
    <scope>NUCLEOTIDE SEQUENCE</scope>
    <source>
        <strain evidence="5">12435</strain>
    </source>
</reference>
<dbReference type="InterPro" id="IPR017853">
    <property type="entry name" value="GH"/>
</dbReference>
<keyword evidence="2 5" id="KW-0378">Hydrolase</keyword>
<dbReference type="SUPFAM" id="SSF52279">
    <property type="entry name" value="Beta-D-glucan exohydrolase, C-terminal domain"/>
    <property type="match status" value="1"/>
</dbReference>
<dbReference type="InterPro" id="IPR026891">
    <property type="entry name" value="Fn3-like"/>
</dbReference>
<dbReference type="InterPro" id="IPR002772">
    <property type="entry name" value="Glyco_hydro_3_C"/>
</dbReference>
<organism evidence="5 6">
    <name type="scientific">Candidatus Protoclostridium stercorigallinarum</name>
    <dbReference type="NCBI Taxonomy" id="2838741"/>
    <lineage>
        <taxon>Bacteria</taxon>
        <taxon>Bacillati</taxon>
        <taxon>Bacillota</taxon>
        <taxon>Clostridia</taxon>
        <taxon>Candidatus Protoclostridium</taxon>
    </lineage>
</organism>
<dbReference type="InterPro" id="IPR013783">
    <property type="entry name" value="Ig-like_fold"/>
</dbReference>
<evidence type="ECO:0000256" key="2">
    <source>
        <dbReference type="ARBA" id="ARBA00022801"/>
    </source>
</evidence>
<comment type="similarity">
    <text evidence="1">Belongs to the glycosyl hydrolase 3 family.</text>
</comment>